<sequence>MALSDARGDPLALGNGGRHPLATNGHAPSSAAGQQDALAAAGDAGDARDDGDEASKVQQRTHAVQRANRPSPNGNAVRQNGSPRSLAVSSSSSSSSSPPALTDSQRPAGRHLSSGPSPSLQAPPLSCQRCLLQSAAPCCPCGQPECPLFQNAGAGPPGSGSAPHPGAAPSCPCCLSACAYSHAPHAPHPASPLCLQQQQQQQHQQRWQEHLHNQAAGIR</sequence>
<feature type="region of interest" description="Disordered" evidence="1">
    <location>
        <begin position="1"/>
        <end position="120"/>
    </location>
</feature>
<organism evidence="2 3">
    <name type="scientific">Liparis tanakae</name>
    <name type="common">Tanaka's snailfish</name>
    <dbReference type="NCBI Taxonomy" id="230148"/>
    <lineage>
        <taxon>Eukaryota</taxon>
        <taxon>Metazoa</taxon>
        <taxon>Chordata</taxon>
        <taxon>Craniata</taxon>
        <taxon>Vertebrata</taxon>
        <taxon>Euteleostomi</taxon>
        <taxon>Actinopterygii</taxon>
        <taxon>Neopterygii</taxon>
        <taxon>Teleostei</taxon>
        <taxon>Neoteleostei</taxon>
        <taxon>Acanthomorphata</taxon>
        <taxon>Eupercaria</taxon>
        <taxon>Perciformes</taxon>
        <taxon>Cottioidei</taxon>
        <taxon>Cottales</taxon>
        <taxon>Liparidae</taxon>
        <taxon>Liparis</taxon>
    </lineage>
</organism>
<dbReference type="OrthoDB" id="10605327at2759"/>
<evidence type="ECO:0000313" key="2">
    <source>
        <dbReference type="EMBL" id="TNN25404.1"/>
    </source>
</evidence>
<protein>
    <submittedName>
        <fullName evidence="2">Uncharacterized protein</fullName>
    </submittedName>
</protein>
<evidence type="ECO:0000256" key="1">
    <source>
        <dbReference type="SAM" id="MobiDB-lite"/>
    </source>
</evidence>
<reference evidence="2 3" key="1">
    <citation type="submission" date="2019-03" db="EMBL/GenBank/DDBJ databases">
        <title>First draft genome of Liparis tanakae, snailfish: a comprehensive survey of snailfish specific genes.</title>
        <authorList>
            <person name="Kim W."/>
            <person name="Song I."/>
            <person name="Jeong J.-H."/>
            <person name="Kim D."/>
            <person name="Kim S."/>
            <person name="Ryu S."/>
            <person name="Song J.Y."/>
            <person name="Lee S.K."/>
        </authorList>
    </citation>
    <scope>NUCLEOTIDE SEQUENCE [LARGE SCALE GENOMIC DNA]</scope>
    <source>
        <tissue evidence="2">Muscle</tissue>
    </source>
</reference>
<accession>A0A4Z2EA48</accession>
<feature type="compositionally biased region" description="Polar residues" evidence="1">
    <location>
        <begin position="56"/>
        <end position="83"/>
    </location>
</feature>
<name>A0A4Z2EA48_9TELE</name>
<keyword evidence="3" id="KW-1185">Reference proteome</keyword>
<feature type="compositionally biased region" description="Low complexity" evidence="1">
    <location>
        <begin position="31"/>
        <end position="44"/>
    </location>
</feature>
<proteinExistence type="predicted"/>
<evidence type="ECO:0000313" key="3">
    <source>
        <dbReference type="Proteomes" id="UP000314294"/>
    </source>
</evidence>
<dbReference type="EMBL" id="SRLO01012651">
    <property type="protein sequence ID" value="TNN25404.1"/>
    <property type="molecule type" value="Genomic_DNA"/>
</dbReference>
<dbReference type="Proteomes" id="UP000314294">
    <property type="component" value="Unassembled WGS sequence"/>
</dbReference>
<dbReference type="AlphaFoldDB" id="A0A4Z2EA48"/>
<comment type="caution">
    <text evidence="2">The sequence shown here is derived from an EMBL/GenBank/DDBJ whole genome shotgun (WGS) entry which is preliminary data.</text>
</comment>
<gene>
    <name evidence="2" type="ORF">EYF80_064468</name>
</gene>